<dbReference type="KEGG" id="lgi:LOTGIDRAFT_239555"/>
<dbReference type="CDD" id="cd22823">
    <property type="entry name" value="Gal_Rha_Lectin"/>
    <property type="match status" value="1"/>
</dbReference>
<dbReference type="InterPro" id="IPR051694">
    <property type="entry name" value="Immunoregulatory_rcpt-like"/>
</dbReference>
<feature type="region of interest" description="Disordered" evidence="5">
    <location>
        <begin position="187"/>
        <end position="215"/>
    </location>
</feature>
<keyword evidence="4 6" id="KW-0472">Membrane</keyword>
<evidence type="ECO:0000256" key="2">
    <source>
        <dbReference type="ARBA" id="ARBA00022692"/>
    </source>
</evidence>
<gene>
    <name evidence="8" type="ORF">LOTGIDRAFT_239555</name>
</gene>
<dbReference type="OrthoDB" id="6104583at2759"/>
<evidence type="ECO:0000313" key="9">
    <source>
        <dbReference type="Proteomes" id="UP000030746"/>
    </source>
</evidence>
<feature type="compositionally biased region" description="Low complexity" evidence="5">
    <location>
        <begin position="187"/>
        <end position="208"/>
    </location>
</feature>
<feature type="transmembrane region" description="Helical" evidence="6">
    <location>
        <begin position="439"/>
        <end position="465"/>
    </location>
</feature>
<dbReference type="GO" id="GO:0016020">
    <property type="term" value="C:membrane"/>
    <property type="evidence" value="ECO:0007669"/>
    <property type="project" value="UniProtKB-SubCell"/>
</dbReference>
<evidence type="ECO:0000256" key="1">
    <source>
        <dbReference type="ARBA" id="ARBA00004167"/>
    </source>
</evidence>
<dbReference type="GeneID" id="20251097"/>
<protein>
    <recommendedName>
        <fullName evidence="7">SUEL-type lectin domain-containing protein</fullName>
    </recommendedName>
</protein>
<feature type="transmembrane region" description="Helical" evidence="6">
    <location>
        <begin position="6"/>
        <end position="25"/>
    </location>
</feature>
<dbReference type="HOGENOM" id="CLU_400256_0_0_1"/>
<evidence type="ECO:0000313" key="8">
    <source>
        <dbReference type="EMBL" id="ESO93170.1"/>
    </source>
</evidence>
<dbReference type="Gene3D" id="2.60.120.740">
    <property type="match status" value="1"/>
</dbReference>
<dbReference type="InterPro" id="IPR000922">
    <property type="entry name" value="Lectin_gal-bd_dom"/>
</dbReference>
<feature type="compositionally biased region" description="Low complexity" evidence="5">
    <location>
        <begin position="662"/>
        <end position="674"/>
    </location>
</feature>
<dbReference type="PANTHER" id="PTHR15549">
    <property type="entry name" value="PAIRED IMMUNOGLOBULIN-LIKE TYPE 2 RECEPTOR"/>
    <property type="match status" value="1"/>
</dbReference>
<evidence type="ECO:0000259" key="7">
    <source>
        <dbReference type="PROSITE" id="PS50228"/>
    </source>
</evidence>
<dbReference type="RefSeq" id="XP_009056143.1">
    <property type="nucleotide sequence ID" value="XM_009057895.1"/>
</dbReference>
<dbReference type="GO" id="GO:0071944">
    <property type="term" value="C:cell periphery"/>
    <property type="evidence" value="ECO:0007669"/>
    <property type="project" value="UniProtKB-ARBA"/>
</dbReference>
<feature type="domain" description="SUEL-type lectin" evidence="7">
    <location>
        <begin position="42"/>
        <end position="135"/>
    </location>
</feature>
<dbReference type="Proteomes" id="UP000030746">
    <property type="component" value="Unassembled WGS sequence"/>
</dbReference>
<dbReference type="CTD" id="20251097"/>
<name>V4ADG7_LOTGI</name>
<sequence length="688" mass="76053">MYLLNSLISIIIILLIKVTLIGGTYSSTVCYGSDPTCTTHRLSCTSPLVIQIINTSYGYRSECNNNVISGCTNTNTCCNERDGDCFMQFLSEEYKRVARDCAGVESCRISGFREAFGTECGGTTSAYSKIQYNCVHKVITTPTSTKTTSIQTKTTPIQTKTTSIQTKTTSIQTKTTSIQTETTSIQTTSQSTSTTPFNSTTFVTSSTETRQDDGGASDVGSIVGGIFGAIIIIVIIIVVVLFLNKRRQKSQTSPPADKTMTIQTVTPQYDVIDGPGTINNRKDTSGYDEIELDNKPRVQATAAHLKPTTINNRNGEMEFGQKPKIQTTDNYDHVGDDKLKVKSPKDLDNYNHIGTYNHSVHEDNYNHIGNNLSLRSNHLDADYNHINGVFGNSNGEDDYNHIGDNDNNVITDDNYHIGSGDIKGQSLLILAMWNCDVDILGSVVGGIFGAIIIIVIIIVVVLFLYKRRKKSQTSQSITDRNMSIQTVTPQYDVIDGPGTINNRKDTSGYDEIELDNKPRVQATAAHLKPTTINNRNGEMEFGQKPKIQTADNYDHVGDDKLTVKSPKDLDNYNHIGTYHHSIHEDNYNHIGNNLSLRSNHLEADYNHINGLPGTSNGEDDYNHIGDNDNNNVIADYNYHHIRSGDIKVEGDYDHIGSESNDDNNQAFDQAQDSNNPEDSDTPYYLSTC</sequence>
<dbReference type="InterPro" id="IPR043159">
    <property type="entry name" value="Lectin_gal-bd_sf"/>
</dbReference>
<dbReference type="AlphaFoldDB" id="V4ADG7"/>
<reference evidence="8 9" key="1">
    <citation type="journal article" date="2013" name="Nature">
        <title>Insights into bilaterian evolution from three spiralian genomes.</title>
        <authorList>
            <person name="Simakov O."/>
            <person name="Marletaz F."/>
            <person name="Cho S.J."/>
            <person name="Edsinger-Gonzales E."/>
            <person name="Havlak P."/>
            <person name="Hellsten U."/>
            <person name="Kuo D.H."/>
            <person name="Larsson T."/>
            <person name="Lv J."/>
            <person name="Arendt D."/>
            <person name="Savage R."/>
            <person name="Osoegawa K."/>
            <person name="de Jong P."/>
            <person name="Grimwood J."/>
            <person name="Chapman J.A."/>
            <person name="Shapiro H."/>
            <person name="Aerts A."/>
            <person name="Otillar R.P."/>
            <person name="Terry A.Y."/>
            <person name="Boore J.L."/>
            <person name="Grigoriev I.V."/>
            <person name="Lindberg D.R."/>
            <person name="Seaver E.C."/>
            <person name="Weisblat D.A."/>
            <person name="Putnam N.H."/>
            <person name="Rokhsar D.S."/>
        </authorList>
    </citation>
    <scope>NUCLEOTIDE SEQUENCE [LARGE SCALE GENOMIC DNA]</scope>
</reference>
<proteinExistence type="predicted"/>
<organism evidence="8 9">
    <name type="scientific">Lottia gigantea</name>
    <name type="common">Giant owl limpet</name>
    <dbReference type="NCBI Taxonomy" id="225164"/>
    <lineage>
        <taxon>Eukaryota</taxon>
        <taxon>Metazoa</taxon>
        <taxon>Spiralia</taxon>
        <taxon>Lophotrochozoa</taxon>
        <taxon>Mollusca</taxon>
        <taxon>Gastropoda</taxon>
        <taxon>Patellogastropoda</taxon>
        <taxon>Lottioidea</taxon>
        <taxon>Lottiidae</taxon>
        <taxon>Lottia</taxon>
    </lineage>
</organism>
<feature type="transmembrane region" description="Helical" evidence="6">
    <location>
        <begin position="219"/>
        <end position="243"/>
    </location>
</feature>
<evidence type="ECO:0000256" key="3">
    <source>
        <dbReference type="ARBA" id="ARBA00022989"/>
    </source>
</evidence>
<dbReference type="PROSITE" id="PS50228">
    <property type="entry name" value="SUEL_LECTIN"/>
    <property type="match status" value="1"/>
</dbReference>
<evidence type="ECO:0000256" key="4">
    <source>
        <dbReference type="ARBA" id="ARBA00023136"/>
    </source>
</evidence>
<keyword evidence="9" id="KW-1185">Reference proteome</keyword>
<evidence type="ECO:0000256" key="6">
    <source>
        <dbReference type="SAM" id="Phobius"/>
    </source>
</evidence>
<feature type="region of interest" description="Disordered" evidence="5">
    <location>
        <begin position="650"/>
        <end position="688"/>
    </location>
</feature>
<accession>V4ADG7</accession>
<comment type="subcellular location">
    <subcellularLocation>
        <location evidence="1">Membrane</location>
        <topology evidence="1">Single-pass membrane protein</topology>
    </subcellularLocation>
</comment>
<dbReference type="EMBL" id="KB201961">
    <property type="protein sequence ID" value="ESO93170.1"/>
    <property type="molecule type" value="Genomic_DNA"/>
</dbReference>
<keyword evidence="2 6" id="KW-0812">Transmembrane</keyword>
<evidence type="ECO:0000256" key="5">
    <source>
        <dbReference type="SAM" id="MobiDB-lite"/>
    </source>
</evidence>
<dbReference type="GO" id="GO:0030246">
    <property type="term" value="F:carbohydrate binding"/>
    <property type="evidence" value="ECO:0007669"/>
    <property type="project" value="InterPro"/>
</dbReference>
<keyword evidence="3 6" id="KW-1133">Transmembrane helix</keyword>